<feature type="region of interest" description="Disordered" evidence="11">
    <location>
        <begin position="423"/>
        <end position="640"/>
    </location>
</feature>
<keyword evidence="6" id="KW-0472">Membrane</keyword>
<evidence type="ECO:0000256" key="8">
    <source>
        <dbReference type="ARBA" id="ARBA00023224"/>
    </source>
</evidence>
<feature type="domain" description="G protein gamma" evidence="12">
    <location>
        <begin position="21"/>
        <end position="108"/>
    </location>
</feature>
<proteinExistence type="inferred from homology"/>
<dbReference type="GO" id="GO:0007186">
    <property type="term" value="P:G protein-coupled receptor signaling pathway"/>
    <property type="evidence" value="ECO:0007669"/>
    <property type="project" value="InterPro"/>
</dbReference>
<dbReference type="InterPro" id="IPR036284">
    <property type="entry name" value="GGL_sf"/>
</dbReference>
<evidence type="ECO:0000259" key="12">
    <source>
        <dbReference type="SMART" id="SM01224"/>
    </source>
</evidence>
<feature type="region of interest" description="Disordered" evidence="11">
    <location>
        <begin position="337"/>
        <end position="409"/>
    </location>
</feature>
<feature type="compositionally biased region" description="Polar residues" evidence="11">
    <location>
        <begin position="549"/>
        <end position="561"/>
    </location>
</feature>
<comment type="subunit">
    <text evidence="3">G proteins are composed of 3 units, alpha, beta and gamma.</text>
</comment>
<dbReference type="Gene3D" id="4.10.260.10">
    <property type="entry name" value="Transducin (heterotrimeric G protein), gamma chain"/>
    <property type="match status" value="1"/>
</dbReference>
<evidence type="ECO:0000256" key="2">
    <source>
        <dbReference type="ARBA" id="ARBA00007431"/>
    </source>
</evidence>
<feature type="compositionally biased region" description="Acidic residues" evidence="11">
    <location>
        <begin position="513"/>
        <end position="523"/>
    </location>
</feature>
<evidence type="ECO:0000256" key="3">
    <source>
        <dbReference type="ARBA" id="ARBA00011581"/>
    </source>
</evidence>
<organism evidence="13 14">
    <name type="scientific">Cryomyces minteri</name>
    <dbReference type="NCBI Taxonomy" id="331657"/>
    <lineage>
        <taxon>Eukaryota</taxon>
        <taxon>Fungi</taxon>
        <taxon>Dikarya</taxon>
        <taxon>Ascomycota</taxon>
        <taxon>Pezizomycotina</taxon>
        <taxon>Dothideomycetes</taxon>
        <taxon>Dothideomycetes incertae sedis</taxon>
        <taxon>Cryomyces</taxon>
    </lineage>
</organism>
<feature type="compositionally biased region" description="Polar residues" evidence="11">
    <location>
        <begin position="464"/>
        <end position="484"/>
    </location>
</feature>
<dbReference type="GO" id="GO:0005834">
    <property type="term" value="C:heterotrimeric G-protein complex"/>
    <property type="evidence" value="ECO:0007669"/>
    <property type="project" value="TreeGrafter"/>
</dbReference>
<feature type="region of interest" description="Disordered" evidence="11">
    <location>
        <begin position="75"/>
        <end position="94"/>
    </location>
</feature>
<evidence type="ECO:0000256" key="10">
    <source>
        <dbReference type="ARBA" id="ARBA00023289"/>
    </source>
</evidence>
<keyword evidence="7" id="KW-0564">Palmitate</keyword>
<dbReference type="STRING" id="331657.A0A4U0XKD5"/>
<accession>A0A4U0XKD5</accession>
<feature type="region of interest" description="Disordered" evidence="11">
    <location>
        <begin position="1"/>
        <end position="21"/>
    </location>
</feature>
<feature type="compositionally biased region" description="Polar residues" evidence="11">
    <location>
        <begin position="379"/>
        <end position="389"/>
    </location>
</feature>
<keyword evidence="5" id="KW-0488">Methylation</keyword>
<evidence type="ECO:0000313" key="13">
    <source>
        <dbReference type="EMBL" id="TKA76871.1"/>
    </source>
</evidence>
<evidence type="ECO:0000256" key="6">
    <source>
        <dbReference type="ARBA" id="ARBA00023136"/>
    </source>
</evidence>
<dbReference type="GO" id="GO:0000750">
    <property type="term" value="P:pheromone-dependent signal transduction involved in conjugation with cellular fusion"/>
    <property type="evidence" value="ECO:0007669"/>
    <property type="project" value="InterPro"/>
</dbReference>
<keyword evidence="9" id="KW-0449">Lipoprotein</keyword>
<reference evidence="13 14" key="1">
    <citation type="submission" date="2017-03" db="EMBL/GenBank/DDBJ databases">
        <title>Genomes of endolithic fungi from Antarctica.</title>
        <authorList>
            <person name="Coleine C."/>
            <person name="Masonjones S."/>
            <person name="Stajich J.E."/>
        </authorList>
    </citation>
    <scope>NUCLEOTIDE SEQUENCE [LARGE SCALE GENOMIC DNA]</scope>
    <source>
        <strain evidence="13 14">CCFEE 5187</strain>
    </source>
</reference>
<name>A0A4U0XKD5_9PEZI</name>
<dbReference type="OrthoDB" id="5344169at2759"/>
<dbReference type="Pfam" id="PF00631">
    <property type="entry name" value="G-gamma"/>
    <property type="match status" value="1"/>
</dbReference>
<dbReference type="PANTHER" id="PTHR28189">
    <property type="entry name" value="GUANINE NUCLEOTIDE-BINDING PROTEIN SUBUNIT GAMMA"/>
    <property type="match status" value="1"/>
</dbReference>
<keyword evidence="8" id="KW-0807">Transducer</keyword>
<dbReference type="Proteomes" id="UP000308768">
    <property type="component" value="Unassembled WGS sequence"/>
</dbReference>
<comment type="caution">
    <text evidence="13">The sequence shown here is derived from an EMBL/GenBank/DDBJ whole genome shotgun (WGS) entry which is preliminary data.</text>
</comment>
<dbReference type="PANTHER" id="PTHR28189:SF1">
    <property type="entry name" value="GUANINE NUCLEOTIDE-BINDING PROTEIN SUBUNIT GAMMA"/>
    <property type="match status" value="1"/>
</dbReference>
<protein>
    <recommendedName>
        <fullName evidence="4">Guanine nucleotide-binding protein subunit gamma</fullName>
    </recommendedName>
</protein>
<comment type="subcellular location">
    <subcellularLocation>
        <location evidence="1">Membrane</location>
        <topology evidence="1">Peripheral membrane protein</topology>
    </subcellularLocation>
</comment>
<feature type="compositionally biased region" description="Polar residues" evidence="11">
    <location>
        <begin position="574"/>
        <end position="595"/>
    </location>
</feature>
<evidence type="ECO:0000256" key="4">
    <source>
        <dbReference type="ARBA" id="ARBA00016111"/>
    </source>
</evidence>
<keyword evidence="10" id="KW-0636">Prenylation</keyword>
<dbReference type="EMBL" id="NAJN01000215">
    <property type="protein sequence ID" value="TKA76871.1"/>
    <property type="molecule type" value="Genomic_DNA"/>
</dbReference>
<evidence type="ECO:0000256" key="1">
    <source>
        <dbReference type="ARBA" id="ARBA00004170"/>
    </source>
</evidence>
<dbReference type="GO" id="GO:0031681">
    <property type="term" value="F:G-protein beta-subunit binding"/>
    <property type="evidence" value="ECO:0007669"/>
    <property type="project" value="InterPro"/>
</dbReference>
<feature type="compositionally biased region" description="Low complexity" evidence="11">
    <location>
        <begin position="342"/>
        <end position="352"/>
    </location>
</feature>
<evidence type="ECO:0000313" key="14">
    <source>
        <dbReference type="Proteomes" id="UP000308768"/>
    </source>
</evidence>
<dbReference type="SMART" id="SM01224">
    <property type="entry name" value="G_gamma"/>
    <property type="match status" value="1"/>
</dbReference>
<evidence type="ECO:0000256" key="9">
    <source>
        <dbReference type="ARBA" id="ARBA00023288"/>
    </source>
</evidence>
<evidence type="ECO:0000256" key="7">
    <source>
        <dbReference type="ARBA" id="ARBA00023139"/>
    </source>
</evidence>
<dbReference type="AlphaFoldDB" id="A0A4U0XKD5"/>
<dbReference type="FunFam" id="4.10.260.10:FF:000003">
    <property type="entry name" value="G-protein complex gamma subunit Ste18/GpgA"/>
    <property type="match status" value="1"/>
</dbReference>
<dbReference type="InterPro" id="IPR015898">
    <property type="entry name" value="G-protein_gamma-like_dom"/>
</dbReference>
<comment type="similarity">
    <text evidence="2">Belongs to the G protein gamma family.</text>
</comment>
<sequence length="640" mass="69918">MASPYEVRATDNGKSKKQSMAELKLRRLTELNSRLKEDLDRRRIPVSEAAMDLIAFTEKEPKDYMVPSRWGTVDKREDPYAPQQSSGTREACGSAPFVSLGTRELSNMSNTTDQAWSQPEQFDPMVSMGEEDFATFLEIGDMNLDFPVFDTNVDNLQGSGQPPREETQIAVMQDAPNRLDNQSLFGQHHGMSSSTAHRQPLPAIPDMTGISDSFSDLTYQSIYGLECQQSQEYPMQNQNFQQQSMVPPTPNSVEMHADAGRYLQYMDAQTRTIMEQRYQLRKQDSMAFTPLVSPAVTPHDAHFQLPLEFTVPGAYFSPLTSPALEAQKFVNRRPYYTDPHTAESSAATSPTTLDVDMLDETLTSPQDSTRRTRRKMPTSRPTGASTRIRQSPIVKPQKRKGTLSSVIPPKEVSDLLMEVQRSKIPGTHSPGFGMPHSQDTSEAESISPEPLSDAVMGPPPRPGSSAQSPSIRPQHSGPSGSSMGPATPASLMQLRPSQKRTHMRQPSVGEVGDSQDDNIDSMLDDLTLPEAATTAPARPPLERLDTALAVSTSEQTTTRLSVQPRKTPKLGPLSTPNTSGMAASPAQSATNSPTATKRPESKGGRGNASKKRNSTSSALVSPALRPKISPSIKPLLPDGG</sequence>
<dbReference type="InterPro" id="IPR041848">
    <property type="entry name" value="Ste18_fungal"/>
</dbReference>
<gene>
    <name evidence="13" type="ORF">B0A49_04114</name>
</gene>
<feature type="compositionally biased region" description="Low complexity" evidence="11">
    <location>
        <begin position="524"/>
        <end position="536"/>
    </location>
</feature>
<evidence type="ECO:0000256" key="11">
    <source>
        <dbReference type="SAM" id="MobiDB-lite"/>
    </source>
</evidence>
<evidence type="ECO:0000256" key="5">
    <source>
        <dbReference type="ARBA" id="ARBA00022481"/>
    </source>
</evidence>
<dbReference type="SUPFAM" id="SSF48670">
    <property type="entry name" value="Transducin (heterotrimeric G protein), gamma chain"/>
    <property type="match status" value="1"/>
</dbReference>
<keyword evidence="14" id="KW-1185">Reference proteome</keyword>